<keyword evidence="16" id="KW-1185">Reference proteome</keyword>
<dbReference type="GO" id="GO:0005886">
    <property type="term" value="C:plasma membrane"/>
    <property type="evidence" value="ECO:0007669"/>
    <property type="project" value="UniProtKB-SubCell"/>
</dbReference>
<feature type="domain" description="Flagellar motor switch protein FliG C-terminal" evidence="12">
    <location>
        <begin position="229"/>
        <end position="335"/>
    </location>
</feature>
<evidence type="ECO:0000256" key="3">
    <source>
        <dbReference type="ARBA" id="ARBA00010299"/>
    </source>
</evidence>
<dbReference type="Gene3D" id="1.10.220.30">
    <property type="match status" value="3"/>
</dbReference>
<proteinExistence type="inferred from homology"/>
<comment type="caution">
    <text evidence="15">The sequence shown here is derived from an EMBL/GenBank/DDBJ whole genome shotgun (WGS) entry which is preliminary data.</text>
</comment>
<dbReference type="PANTHER" id="PTHR30534:SF0">
    <property type="entry name" value="FLAGELLAR MOTOR SWITCH PROTEIN FLIG"/>
    <property type="match status" value="1"/>
</dbReference>
<feature type="domain" description="Flagellar motor switch protein FliG middle" evidence="13">
    <location>
        <begin position="128"/>
        <end position="198"/>
    </location>
</feature>
<evidence type="ECO:0000256" key="8">
    <source>
        <dbReference type="ARBA" id="ARBA00023136"/>
    </source>
</evidence>
<dbReference type="Pfam" id="PF14841">
    <property type="entry name" value="FliG_M"/>
    <property type="match status" value="1"/>
</dbReference>
<dbReference type="InterPro" id="IPR011002">
    <property type="entry name" value="FliG_a-hlx"/>
</dbReference>
<sequence length="347" mass="38517">MVTPSAREAMMPGAEKITKGVQKAAILMMALGEENCGRLFEQMHEEEIREISAAMSQLGVVPSETVEAVCHEFSRSLGSAEGVIGDIETTERLLKNTLPAGRAASIMEEIRGPAGRTMWDKLGNVPEEVLANYLRSEYPQTVSVILSRIKPSHAAKVISIFPEDFALDVMMRMLKMENVQKEVLHSIESTLRSEFVSNLPRGSHRDSHEVLADIFNSFDRRLEGQFMTALEARSYADAEQIKGLMFTFEELAHVPAEGLIMLLNRIPRESLPMALKGASETLRKAFLSVMSERAGRILLDEIESLGPVRVKDVDAAQNNIINIAKSMIDKGEIDIVDQEHPENEVIS</sequence>
<dbReference type="AlphaFoldDB" id="G6XLQ7"/>
<evidence type="ECO:0000313" key="16">
    <source>
        <dbReference type="Proteomes" id="UP000004949"/>
    </source>
</evidence>
<keyword evidence="8 11" id="KW-0472">Membrane</keyword>
<dbReference type="GO" id="GO:0006935">
    <property type="term" value="P:chemotaxis"/>
    <property type="evidence" value="ECO:0007669"/>
    <property type="project" value="UniProtKB-KW"/>
</dbReference>
<dbReference type="Pfam" id="PF01706">
    <property type="entry name" value="FliG_C"/>
    <property type="match status" value="1"/>
</dbReference>
<evidence type="ECO:0000256" key="1">
    <source>
        <dbReference type="ARBA" id="ARBA00004117"/>
    </source>
</evidence>
<dbReference type="eggNOG" id="COG1536">
    <property type="taxonomic scope" value="Bacteria"/>
</dbReference>
<keyword evidence="6 11" id="KW-0145">Chemotaxis</keyword>
<evidence type="ECO:0000259" key="13">
    <source>
        <dbReference type="Pfam" id="PF14841"/>
    </source>
</evidence>
<evidence type="ECO:0000256" key="7">
    <source>
        <dbReference type="ARBA" id="ARBA00022779"/>
    </source>
</evidence>
<protein>
    <recommendedName>
        <fullName evidence="4 11">Flagellar motor switch protein FliG</fullName>
    </recommendedName>
</protein>
<evidence type="ECO:0000256" key="6">
    <source>
        <dbReference type="ARBA" id="ARBA00022500"/>
    </source>
</evidence>
<dbReference type="InterPro" id="IPR028263">
    <property type="entry name" value="FliG_N"/>
</dbReference>
<keyword evidence="15" id="KW-0282">Flagellum</keyword>
<evidence type="ECO:0000256" key="4">
    <source>
        <dbReference type="ARBA" id="ARBA00021870"/>
    </source>
</evidence>
<dbReference type="SUPFAM" id="SSF48029">
    <property type="entry name" value="FliG"/>
    <property type="match status" value="2"/>
</dbReference>
<feature type="domain" description="Flagellar motor switch protein FliG N-terminal" evidence="14">
    <location>
        <begin position="19"/>
        <end position="119"/>
    </location>
</feature>
<evidence type="ECO:0000313" key="15">
    <source>
        <dbReference type="EMBL" id="EHH67312.1"/>
    </source>
</evidence>
<dbReference type="EMBL" id="AGQV01000010">
    <property type="protein sequence ID" value="EHH67312.1"/>
    <property type="molecule type" value="Genomic_DNA"/>
</dbReference>
<evidence type="ECO:0000256" key="9">
    <source>
        <dbReference type="ARBA" id="ARBA00023143"/>
    </source>
</evidence>
<keyword evidence="11" id="KW-0997">Cell inner membrane</keyword>
<dbReference type="GO" id="GO:0071973">
    <property type="term" value="P:bacterial-type flagellum-dependent cell motility"/>
    <property type="evidence" value="ECO:0007669"/>
    <property type="project" value="InterPro"/>
</dbReference>
<comment type="function">
    <text evidence="10 11">FliG is one of three proteins (FliG, FliN, FliM) that forms the rotor-mounted switch complex (C ring), located at the base of the basal body. This complex interacts with the CheY and CheZ chemotaxis proteins, in addition to contacting components of the motor that determine the direction of flagellar rotation.</text>
</comment>
<keyword evidence="7 11" id="KW-0283">Flagellar rotation</keyword>
<dbReference type="Pfam" id="PF14842">
    <property type="entry name" value="FliG_N"/>
    <property type="match status" value="1"/>
</dbReference>
<dbReference type="InterPro" id="IPR000090">
    <property type="entry name" value="Flg_Motor_Flig"/>
</dbReference>
<accession>G6XLQ7</accession>
<comment type="similarity">
    <text evidence="3 11">Belongs to the FliG family.</text>
</comment>
<dbReference type="STRING" id="1088869.GMO_23060"/>
<evidence type="ECO:0000256" key="11">
    <source>
        <dbReference type="PIRNR" id="PIRNR003161"/>
    </source>
</evidence>
<reference evidence="15 16" key="1">
    <citation type="submission" date="2011-10" db="EMBL/GenBank/DDBJ databases">
        <title>Genome sequence of Gluconobacter morbifer G707, isolated from Drosophila gut.</title>
        <authorList>
            <person name="Lee W.-J."/>
            <person name="Kim E.-K."/>
        </authorList>
    </citation>
    <scope>NUCLEOTIDE SEQUENCE [LARGE SCALE GENOMIC DNA]</scope>
    <source>
        <strain evidence="15 16">G707</strain>
    </source>
</reference>
<dbReference type="PRINTS" id="PR00954">
    <property type="entry name" value="FLGMOTORFLIG"/>
</dbReference>
<dbReference type="InterPro" id="IPR023087">
    <property type="entry name" value="Flg_Motor_Flig_C"/>
</dbReference>
<keyword evidence="15" id="KW-0969">Cilium</keyword>
<evidence type="ECO:0000256" key="5">
    <source>
        <dbReference type="ARBA" id="ARBA00022475"/>
    </source>
</evidence>
<dbReference type="InterPro" id="IPR032779">
    <property type="entry name" value="FliG_M"/>
</dbReference>
<evidence type="ECO:0000256" key="10">
    <source>
        <dbReference type="ARBA" id="ARBA00025598"/>
    </source>
</evidence>
<gene>
    <name evidence="15" type="ORF">GMO_23060</name>
</gene>
<dbReference type="PIRSF" id="PIRSF003161">
    <property type="entry name" value="FliG"/>
    <property type="match status" value="1"/>
</dbReference>
<dbReference type="Proteomes" id="UP000004949">
    <property type="component" value="Unassembled WGS sequence"/>
</dbReference>
<name>G6XLQ7_9PROT</name>
<dbReference type="PATRIC" id="fig|1088869.3.peg.2301"/>
<dbReference type="PANTHER" id="PTHR30534">
    <property type="entry name" value="FLAGELLAR MOTOR SWITCH PROTEIN FLIG"/>
    <property type="match status" value="1"/>
</dbReference>
<comment type="subcellular location">
    <subcellularLocation>
        <location evidence="1 11">Bacterial flagellum basal body</location>
    </subcellularLocation>
    <subcellularLocation>
        <location evidence="11">Cell inner membrane</location>
        <topology evidence="11">Peripheral membrane protein</topology>
        <orientation evidence="11">Cytoplasmic side</orientation>
    </subcellularLocation>
    <subcellularLocation>
        <location evidence="2">Cell membrane</location>
        <topology evidence="2">Peripheral membrane protein</topology>
        <orientation evidence="2">Cytoplasmic side</orientation>
    </subcellularLocation>
</comment>
<keyword evidence="5 11" id="KW-1003">Cell membrane</keyword>
<keyword evidence="15" id="KW-0966">Cell projection</keyword>
<keyword evidence="9 11" id="KW-0975">Bacterial flagellum</keyword>
<organism evidence="15 16">
    <name type="scientific">Gluconobacter morbifer G707</name>
    <dbReference type="NCBI Taxonomy" id="1088869"/>
    <lineage>
        <taxon>Bacteria</taxon>
        <taxon>Pseudomonadati</taxon>
        <taxon>Pseudomonadota</taxon>
        <taxon>Alphaproteobacteria</taxon>
        <taxon>Acetobacterales</taxon>
        <taxon>Acetobacteraceae</taxon>
        <taxon>Gluconobacter</taxon>
    </lineage>
</organism>
<dbReference type="GO" id="GO:0003774">
    <property type="term" value="F:cytoskeletal motor activity"/>
    <property type="evidence" value="ECO:0007669"/>
    <property type="project" value="InterPro"/>
</dbReference>
<evidence type="ECO:0000256" key="2">
    <source>
        <dbReference type="ARBA" id="ARBA00004413"/>
    </source>
</evidence>
<evidence type="ECO:0000259" key="14">
    <source>
        <dbReference type="Pfam" id="PF14842"/>
    </source>
</evidence>
<dbReference type="GO" id="GO:0009425">
    <property type="term" value="C:bacterial-type flagellum basal body"/>
    <property type="evidence" value="ECO:0007669"/>
    <property type="project" value="UniProtKB-SubCell"/>
</dbReference>
<evidence type="ECO:0000259" key="12">
    <source>
        <dbReference type="Pfam" id="PF01706"/>
    </source>
</evidence>